<proteinExistence type="inferred from homology"/>
<comment type="caution">
    <text evidence="2">The sequence shown here is derived from an EMBL/GenBank/DDBJ whole genome shotgun (WGS) entry which is preliminary data.</text>
</comment>
<reference evidence="2 3" key="1">
    <citation type="submission" date="2020-04" db="EMBL/GenBank/DDBJ databases">
        <title>Plant Genome Project.</title>
        <authorList>
            <person name="Zhang R.-G."/>
        </authorList>
    </citation>
    <scope>NUCLEOTIDE SEQUENCE [LARGE SCALE GENOMIC DNA]</scope>
    <source>
        <strain evidence="2">YNK0</strain>
        <tissue evidence="2">Leaf</tissue>
    </source>
</reference>
<dbReference type="AlphaFoldDB" id="A0A834Z547"/>
<organism evidence="2 3">
    <name type="scientific">Tetracentron sinense</name>
    <name type="common">Spur-leaf</name>
    <dbReference type="NCBI Taxonomy" id="13715"/>
    <lineage>
        <taxon>Eukaryota</taxon>
        <taxon>Viridiplantae</taxon>
        <taxon>Streptophyta</taxon>
        <taxon>Embryophyta</taxon>
        <taxon>Tracheophyta</taxon>
        <taxon>Spermatophyta</taxon>
        <taxon>Magnoliopsida</taxon>
        <taxon>Trochodendrales</taxon>
        <taxon>Trochodendraceae</taxon>
        <taxon>Tetracentron</taxon>
    </lineage>
</organism>
<dbReference type="OMA" id="HTTALYD"/>
<dbReference type="OrthoDB" id="754837at2759"/>
<dbReference type="GO" id="GO:0009733">
    <property type="term" value="P:response to auxin"/>
    <property type="evidence" value="ECO:0007669"/>
    <property type="project" value="InterPro"/>
</dbReference>
<dbReference type="Pfam" id="PF02519">
    <property type="entry name" value="Auxin_inducible"/>
    <property type="match status" value="1"/>
</dbReference>
<protein>
    <submittedName>
        <fullName evidence="2">Uncharacterized protein</fullName>
    </submittedName>
</protein>
<evidence type="ECO:0000313" key="3">
    <source>
        <dbReference type="Proteomes" id="UP000655225"/>
    </source>
</evidence>
<evidence type="ECO:0000313" key="2">
    <source>
        <dbReference type="EMBL" id="KAF8401144.1"/>
    </source>
</evidence>
<accession>A0A834Z547</accession>
<keyword evidence="3" id="KW-1185">Reference proteome</keyword>
<comment type="similarity">
    <text evidence="1">Belongs to the ARG7 family.</text>
</comment>
<dbReference type="PANTHER" id="PTHR31374">
    <property type="entry name" value="AUXIN-INDUCED PROTEIN-LIKE-RELATED"/>
    <property type="match status" value="1"/>
</dbReference>
<evidence type="ECO:0000256" key="1">
    <source>
        <dbReference type="ARBA" id="ARBA00006974"/>
    </source>
</evidence>
<dbReference type="InterPro" id="IPR003676">
    <property type="entry name" value="SAUR_fam"/>
</dbReference>
<gene>
    <name evidence="2" type="ORF">HHK36_014448</name>
</gene>
<dbReference type="EMBL" id="JABCRI010000009">
    <property type="protein sequence ID" value="KAF8401144.1"/>
    <property type="molecule type" value="Genomic_DNA"/>
</dbReference>
<sequence>MGVRGSKLSRMLRSGNNGVKRLKGCPIMTPRGYIPVSVGVNNETKRFMIHTTSLSDAGFLELLYRSAEEYGFSNQGILRIPYDPKDFEEWIMIRHTTQNMLRVKDPLAVFR</sequence>
<name>A0A834Z547_TETSI</name>
<dbReference type="PANTHER" id="PTHR31374:SF32">
    <property type="entry name" value="SAUR FAMILY PROTEIN"/>
    <property type="match status" value="1"/>
</dbReference>
<dbReference type="Proteomes" id="UP000655225">
    <property type="component" value="Unassembled WGS sequence"/>
</dbReference>